<reference evidence="1" key="1">
    <citation type="submission" date="2020-07" db="EMBL/GenBank/DDBJ databases">
        <title>Multicomponent nature underlies the extraordinary mechanical properties of spider dragline silk.</title>
        <authorList>
            <person name="Kono N."/>
            <person name="Nakamura H."/>
            <person name="Mori M."/>
            <person name="Yoshida Y."/>
            <person name="Ohtoshi R."/>
            <person name="Malay A.D."/>
            <person name="Moran D.A.P."/>
            <person name="Tomita M."/>
            <person name="Numata K."/>
            <person name="Arakawa K."/>
        </authorList>
    </citation>
    <scope>NUCLEOTIDE SEQUENCE</scope>
</reference>
<name>A0A8X6FEG0_TRICU</name>
<proteinExistence type="predicted"/>
<evidence type="ECO:0000313" key="1">
    <source>
        <dbReference type="EMBL" id="GFQ77993.1"/>
    </source>
</evidence>
<dbReference type="OrthoDB" id="6506608at2759"/>
<dbReference type="EMBL" id="BMAO01011958">
    <property type="protein sequence ID" value="GFQ77993.1"/>
    <property type="molecule type" value="Genomic_DNA"/>
</dbReference>
<dbReference type="Proteomes" id="UP000887116">
    <property type="component" value="Unassembled WGS sequence"/>
</dbReference>
<gene>
    <name evidence="1" type="ORF">TNCT_632911</name>
</gene>
<protein>
    <submittedName>
        <fullName evidence="1">Uncharacterized protein</fullName>
    </submittedName>
</protein>
<feature type="non-terminal residue" evidence="1">
    <location>
        <position position="1"/>
    </location>
</feature>
<comment type="caution">
    <text evidence="1">The sequence shown here is derived from an EMBL/GenBank/DDBJ whole genome shotgun (WGS) entry which is preliminary data.</text>
</comment>
<sequence>GLTAPKGKGRRLIGSNEGFVRDAADIFIGKKSGDYHEEMDGNHFKNDLKLPFQY</sequence>
<organism evidence="1 2">
    <name type="scientific">Trichonephila clavata</name>
    <name type="common">Joro spider</name>
    <name type="synonym">Nephila clavata</name>
    <dbReference type="NCBI Taxonomy" id="2740835"/>
    <lineage>
        <taxon>Eukaryota</taxon>
        <taxon>Metazoa</taxon>
        <taxon>Ecdysozoa</taxon>
        <taxon>Arthropoda</taxon>
        <taxon>Chelicerata</taxon>
        <taxon>Arachnida</taxon>
        <taxon>Araneae</taxon>
        <taxon>Araneomorphae</taxon>
        <taxon>Entelegynae</taxon>
        <taxon>Araneoidea</taxon>
        <taxon>Nephilidae</taxon>
        <taxon>Trichonephila</taxon>
    </lineage>
</organism>
<evidence type="ECO:0000313" key="2">
    <source>
        <dbReference type="Proteomes" id="UP000887116"/>
    </source>
</evidence>
<accession>A0A8X6FEG0</accession>
<dbReference type="AlphaFoldDB" id="A0A8X6FEG0"/>
<keyword evidence="2" id="KW-1185">Reference proteome</keyword>